<evidence type="ECO:0000313" key="2">
    <source>
        <dbReference type="Proteomes" id="UP000828048"/>
    </source>
</evidence>
<proteinExistence type="predicted"/>
<evidence type="ECO:0000313" key="1">
    <source>
        <dbReference type="EMBL" id="KAH7842781.1"/>
    </source>
</evidence>
<keyword evidence="2" id="KW-1185">Reference proteome</keyword>
<gene>
    <name evidence="1" type="ORF">Vadar_009216</name>
</gene>
<name>A0ACB7XPC0_9ERIC</name>
<protein>
    <submittedName>
        <fullName evidence="1">Uncharacterized protein</fullName>
    </submittedName>
</protein>
<dbReference type="Proteomes" id="UP000828048">
    <property type="component" value="Chromosome 1"/>
</dbReference>
<comment type="caution">
    <text evidence="1">The sequence shown here is derived from an EMBL/GenBank/DDBJ whole genome shotgun (WGS) entry which is preliminary data.</text>
</comment>
<dbReference type="EMBL" id="CM037151">
    <property type="protein sequence ID" value="KAH7842781.1"/>
    <property type="molecule type" value="Genomic_DNA"/>
</dbReference>
<accession>A0ACB7XPC0</accession>
<organism evidence="1 2">
    <name type="scientific">Vaccinium darrowii</name>
    <dbReference type="NCBI Taxonomy" id="229202"/>
    <lineage>
        <taxon>Eukaryota</taxon>
        <taxon>Viridiplantae</taxon>
        <taxon>Streptophyta</taxon>
        <taxon>Embryophyta</taxon>
        <taxon>Tracheophyta</taxon>
        <taxon>Spermatophyta</taxon>
        <taxon>Magnoliopsida</taxon>
        <taxon>eudicotyledons</taxon>
        <taxon>Gunneridae</taxon>
        <taxon>Pentapetalae</taxon>
        <taxon>asterids</taxon>
        <taxon>Ericales</taxon>
        <taxon>Ericaceae</taxon>
        <taxon>Vaccinioideae</taxon>
        <taxon>Vaccinieae</taxon>
        <taxon>Vaccinium</taxon>
    </lineage>
</organism>
<sequence length="314" mass="33710">MYLHVLLFLSWLLLPQPTLVISTTPNYTANVAAVTNSTFFIAKNGSCSLTCGSLTVPYPFGIGVGSGCSIDRGFDITCDNSSGPPKAFIGTGNVEILSISQNQVRIRSRVARACYNEAGALTKPLPAWVNLGDPGAYPYTISDVVNKFTVVGCDDYGWILGIFGGKNLISGCTSQCGNRKDVGDETGYCQTNIPKELTKYNITLRSFNNHTTGQLEEANKKQAVGAKVAERIAKHKEELDQVDSSAYQAGQKKAAKYYATGQGLDAAQVPRDALIRQIPEAPIPDVPISPSAEEEPTEESIEHVEDESKPPAAT</sequence>
<reference evidence="1 2" key="1">
    <citation type="journal article" date="2021" name="Hortic Res">
        <title>High-quality reference genome and annotation aids understanding of berry development for evergreen blueberry (Vaccinium darrowii).</title>
        <authorList>
            <person name="Yu J."/>
            <person name="Hulse-Kemp A.M."/>
            <person name="Babiker E."/>
            <person name="Staton M."/>
        </authorList>
    </citation>
    <scope>NUCLEOTIDE SEQUENCE [LARGE SCALE GENOMIC DNA]</scope>
    <source>
        <strain evidence="2">cv. NJ 8807/NJ 8810</strain>
        <tissue evidence="1">Young leaf</tissue>
    </source>
</reference>